<dbReference type="SUPFAM" id="SSF56801">
    <property type="entry name" value="Acetyl-CoA synthetase-like"/>
    <property type="match status" value="1"/>
</dbReference>
<accession>A0A4R2JFS3</accession>
<dbReference type="GO" id="GO:0008610">
    <property type="term" value="P:lipid biosynthetic process"/>
    <property type="evidence" value="ECO:0007669"/>
    <property type="project" value="UniProtKB-ARBA"/>
</dbReference>
<dbReference type="PANTHER" id="PTHR45527">
    <property type="entry name" value="NONRIBOSOMAL PEPTIDE SYNTHETASE"/>
    <property type="match status" value="1"/>
</dbReference>
<dbReference type="SMART" id="SM00824">
    <property type="entry name" value="PKS_TE"/>
    <property type="match status" value="1"/>
</dbReference>
<dbReference type="FunFam" id="2.30.38.10:FF:000001">
    <property type="entry name" value="Non-ribosomal peptide synthetase PvdI"/>
    <property type="match status" value="1"/>
</dbReference>
<evidence type="ECO:0000313" key="6">
    <source>
        <dbReference type="EMBL" id="TCO55756.1"/>
    </source>
</evidence>
<gene>
    <name evidence="6" type="ORF">EV192_107179</name>
</gene>
<comment type="similarity">
    <text evidence="2">Belongs to the ATP-dependent AMP-binding enzyme family.</text>
</comment>
<keyword evidence="3" id="KW-0596">Phosphopantetheine</keyword>
<dbReference type="FunFam" id="1.10.1200.10:FF:000005">
    <property type="entry name" value="Nonribosomal peptide synthetase 1"/>
    <property type="match status" value="1"/>
</dbReference>
<dbReference type="GO" id="GO:0044550">
    <property type="term" value="P:secondary metabolite biosynthetic process"/>
    <property type="evidence" value="ECO:0007669"/>
    <property type="project" value="TreeGrafter"/>
</dbReference>
<keyword evidence="4" id="KW-0597">Phosphoprotein</keyword>
<protein>
    <submittedName>
        <fullName evidence="6">Amino acid adenylation domain-containing protein</fullName>
    </submittedName>
</protein>
<comment type="caution">
    <text evidence="6">The sequence shown here is derived from an EMBL/GenBank/DDBJ whole genome shotgun (WGS) entry which is preliminary data.</text>
</comment>
<dbReference type="InterPro" id="IPR010071">
    <property type="entry name" value="AA_adenyl_dom"/>
</dbReference>
<proteinExistence type="inferred from homology"/>
<dbReference type="Proteomes" id="UP000295680">
    <property type="component" value="Unassembled WGS sequence"/>
</dbReference>
<evidence type="ECO:0000313" key="7">
    <source>
        <dbReference type="Proteomes" id="UP000295680"/>
    </source>
</evidence>
<evidence type="ECO:0000256" key="1">
    <source>
        <dbReference type="ARBA" id="ARBA00001957"/>
    </source>
</evidence>
<comment type="cofactor">
    <cofactor evidence="1">
        <name>pantetheine 4'-phosphate</name>
        <dbReference type="ChEBI" id="CHEBI:47942"/>
    </cofactor>
</comment>
<dbReference type="SUPFAM" id="SSF47336">
    <property type="entry name" value="ACP-like"/>
    <property type="match status" value="1"/>
</dbReference>
<dbReference type="GO" id="GO:0005829">
    <property type="term" value="C:cytosol"/>
    <property type="evidence" value="ECO:0007669"/>
    <property type="project" value="TreeGrafter"/>
</dbReference>
<dbReference type="Pfam" id="PF00550">
    <property type="entry name" value="PP-binding"/>
    <property type="match status" value="1"/>
</dbReference>
<reference evidence="6 7" key="1">
    <citation type="submission" date="2019-03" db="EMBL/GenBank/DDBJ databases">
        <title>Genomic Encyclopedia of Type Strains, Phase IV (KMG-IV): sequencing the most valuable type-strain genomes for metagenomic binning, comparative biology and taxonomic classification.</title>
        <authorList>
            <person name="Goeker M."/>
        </authorList>
    </citation>
    <scope>NUCLEOTIDE SEQUENCE [LARGE SCALE GENOMIC DNA]</scope>
    <source>
        <strain evidence="6 7">DSM 45934</strain>
    </source>
</reference>
<dbReference type="InterPro" id="IPR020806">
    <property type="entry name" value="PKS_PP-bd"/>
</dbReference>
<dbReference type="GO" id="GO:0043041">
    <property type="term" value="P:amino acid activation for nonribosomal peptide biosynthetic process"/>
    <property type="evidence" value="ECO:0007669"/>
    <property type="project" value="TreeGrafter"/>
</dbReference>
<dbReference type="PROSITE" id="PS00012">
    <property type="entry name" value="PHOSPHOPANTETHEINE"/>
    <property type="match status" value="1"/>
</dbReference>
<dbReference type="InterPro" id="IPR001031">
    <property type="entry name" value="Thioesterase"/>
</dbReference>
<dbReference type="InterPro" id="IPR023213">
    <property type="entry name" value="CAT-like_dom_sf"/>
</dbReference>
<dbReference type="InterPro" id="IPR020802">
    <property type="entry name" value="TesA-like"/>
</dbReference>
<evidence type="ECO:0000256" key="4">
    <source>
        <dbReference type="ARBA" id="ARBA00022553"/>
    </source>
</evidence>
<dbReference type="InterPro" id="IPR001242">
    <property type="entry name" value="Condensation_dom"/>
</dbReference>
<dbReference type="GO" id="GO:0003824">
    <property type="term" value="F:catalytic activity"/>
    <property type="evidence" value="ECO:0007669"/>
    <property type="project" value="InterPro"/>
</dbReference>
<evidence type="ECO:0000259" key="5">
    <source>
        <dbReference type="PROSITE" id="PS50075"/>
    </source>
</evidence>
<dbReference type="InterPro" id="IPR045851">
    <property type="entry name" value="AMP-bd_C_sf"/>
</dbReference>
<dbReference type="NCBIfam" id="TIGR01733">
    <property type="entry name" value="AA-adenyl-dom"/>
    <property type="match status" value="1"/>
</dbReference>
<dbReference type="PANTHER" id="PTHR45527:SF1">
    <property type="entry name" value="FATTY ACID SYNTHASE"/>
    <property type="match status" value="1"/>
</dbReference>
<feature type="domain" description="Carrier" evidence="5">
    <location>
        <begin position="968"/>
        <end position="1043"/>
    </location>
</feature>
<dbReference type="Pfam" id="PF00668">
    <property type="entry name" value="Condensation"/>
    <property type="match status" value="1"/>
</dbReference>
<dbReference type="InterPro" id="IPR009081">
    <property type="entry name" value="PP-bd_ACP"/>
</dbReference>
<dbReference type="Gene3D" id="3.30.559.30">
    <property type="entry name" value="Nonribosomal peptide synthetase, condensation domain"/>
    <property type="match status" value="1"/>
</dbReference>
<dbReference type="Pfam" id="PF13193">
    <property type="entry name" value="AMP-binding_C"/>
    <property type="match status" value="1"/>
</dbReference>
<dbReference type="Gene3D" id="2.30.38.10">
    <property type="entry name" value="Luciferase, Domain 3"/>
    <property type="match status" value="1"/>
</dbReference>
<dbReference type="EMBL" id="SLWS01000007">
    <property type="protein sequence ID" value="TCO55756.1"/>
    <property type="molecule type" value="Genomic_DNA"/>
</dbReference>
<dbReference type="Pfam" id="PF00501">
    <property type="entry name" value="AMP-binding"/>
    <property type="match status" value="1"/>
</dbReference>
<name>A0A4R2JFS3_9PSEU</name>
<dbReference type="SMART" id="SM00823">
    <property type="entry name" value="PKS_PP"/>
    <property type="match status" value="1"/>
</dbReference>
<dbReference type="SUPFAM" id="SSF52777">
    <property type="entry name" value="CoA-dependent acyltransferases"/>
    <property type="match status" value="2"/>
</dbReference>
<dbReference type="SUPFAM" id="SSF53474">
    <property type="entry name" value="alpha/beta-Hydrolases"/>
    <property type="match status" value="1"/>
</dbReference>
<sequence length="1301" mass="141054">MFPLSYAQQRLWFIHRVEGPSATYNVPLFLRLDGLLDVPALGAAVDDVVARHESLRVVLGESDGTPFQRVVPVADAAGLVLTVVDTPLDRLDVALHEVARRPFDLEADLPIRAQLLRLGTDAHVLALVLHHVVCDGWSVALLLRDLGEAYAARLDGREPAWPPLPVQYSDYTLWQRELLDDGPDSLAGRQIRFWRDTLAGLPDELALPFDRTRPPTASHRGAVLDAELSPELHAQLADLARRTGCTLFMALQAAVAMLLTRCGAGEDVPFGVPVAGRADDALNDLVGFFVNTVVLRADTSGNPTFEELLRRVRAADLDAYAHQDIPFERLVEVLNPDRSAARHPLFQVMIAANETRQGDGLRLAGIRTTVLRQTTDTAKFDLSVDFEIRSHADGTPAGVGLAFEYATDLFDEQTVRELAERLLRLVTSVAEDPTCRIRDIPILSTEERDRLLVTWNGPVKREVLVDPAAEVRRWAALRPDAVAVSDGRIRYTYRELAEAIDRVAGALAAAGAGPDDLTAIHADRSAWFVATAFGVLGAGSGYLALDRTLPAERIRHMLADSGAGYLVVSPDVEPVTTDVPVVDLTGGRTVPEPAIGMESLAYAVFTSGSTGRPKGVLIPHRGLSNHLLAVIDLYGLTEQDTMAFNAPLTFDVSVWQALTMPVAGGRVHVLDDDTTRDPLALAGCVDAEGVTVLQIVPQVLRAVLDMWDVDDGSVALFKSLRWMLVHGEELPPDLVDRWFARHPDVPLVNVYGPAECSDDVSISFIDAADDFRRTRAPIGRLLRNTKAYVLDDYLQLVPVGVVGELYVGGVGLARGYAGRPDVTAQRFVANPLGEPGERMYRTGDLVRWNSLGELEFIGRADHQVKIRGFRIEPGEVRAAVERDPAVRQAFVLPREDQPGNRVLVAYVVPAEGAELDVTAVRRGVAEALPEYMVPAFFVRLDELPVTPNGKLDRKALPAPEIPATSGQAPRTPHEALLCALFAEVLGVPEVGVADSFFELGGHSMLAMRLLSRARALLGLEITIRTLFDTPTVAGILSAIDSGSGTSSDVLLSLGGHGEPLFCVHPATGLAWSYAGLLPHLPAGTALYGLQAPGLGAGEEIPADVDRMLDRVLTEIRRVRPAGPYRLLGWSLGGNIAHALAERLQAAGDKVALLALVDSFPGEVWPYPPGVTPEQWDEFSLLSSLVPVASVPDDLPAALPGLRRAAREVLGLDAATFRRLVAVGVNSSRLVAGHRPAPVRGRVLYFAATHSRGPNRPEPSAWESYVDELVIHDLPCRHEEAMDAEFRARIAAVITAELTERR</sequence>
<dbReference type="InterPro" id="IPR006162">
    <property type="entry name" value="Ppantetheine_attach_site"/>
</dbReference>
<dbReference type="Gene3D" id="3.30.300.30">
    <property type="match status" value="1"/>
</dbReference>
<dbReference type="CDD" id="cd05930">
    <property type="entry name" value="A_NRPS"/>
    <property type="match status" value="1"/>
</dbReference>
<dbReference type="InterPro" id="IPR036736">
    <property type="entry name" value="ACP-like_sf"/>
</dbReference>
<keyword evidence="7" id="KW-1185">Reference proteome</keyword>
<dbReference type="PROSITE" id="PS50075">
    <property type="entry name" value="CARRIER"/>
    <property type="match status" value="1"/>
</dbReference>
<dbReference type="Gene3D" id="3.30.559.10">
    <property type="entry name" value="Chloramphenicol acetyltransferase-like domain"/>
    <property type="match status" value="1"/>
</dbReference>
<dbReference type="RefSeq" id="WP_165960704.1">
    <property type="nucleotide sequence ID" value="NZ_SLWS01000007.1"/>
</dbReference>
<dbReference type="InterPro" id="IPR025110">
    <property type="entry name" value="AMP-bd_C"/>
</dbReference>
<evidence type="ECO:0000256" key="3">
    <source>
        <dbReference type="ARBA" id="ARBA00022450"/>
    </source>
</evidence>
<dbReference type="Gene3D" id="3.40.50.1820">
    <property type="entry name" value="alpha/beta hydrolase"/>
    <property type="match status" value="1"/>
</dbReference>
<dbReference type="InterPro" id="IPR029058">
    <property type="entry name" value="AB_hydrolase_fold"/>
</dbReference>
<dbReference type="GO" id="GO:0031177">
    <property type="term" value="F:phosphopantetheine binding"/>
    <property type="evidence" value="ECO:0007669"/>
    <property type="project" value="InterPro"/>
</dbReference>
<evidence type="ECO:0000256" key="2">
    <source>
        <dbReference type="ARBA" id="ARBA00006432"/>
    </source>
</evidence>
<dbReference type="Pfam" id="PF00975">
    <property type="entry name" value="Thioesterase"/>
    <property type="match status" value="1"/>
</dbReference>
<dbReference type="FunFam" id="3.30.300.30:FF:000010">
    <property type="entry name" value="Enterobactin synthetase component F"/>
    <property type="match status" value="1"/>
</dbReference>
<dbReference type="Gene3D" id="3.40.50.980">
    <property type="match status" value="2"/>
</dbReference>
<dbReference type="CDD" id="cd19540">
    <property type="entry name" value="LCL_NRPS-like"/>
    <property type="match status" value="1"/>
</dbReference>
<organism evidence="6 7">
    <name type="scientific">Actinocrispum wychmicini</name>
    <dbReference type="NCBI Taxonomy" id="1213861"/>
    <lineage>
        <taxon>Bacteria</taxon>
        <taxon>Bacillati</taxon>
        <taxon>Actinomycetota</taxon>
        <taxon>Actinomycetes</taxon>
        <taxon>Pseudonocardiales</taxon>
        <taxon>Pseudonocardiaceae</taxon>
        <taxon>Actinocrispum</taxon>
    </lineage>
</organism>
<dbReference type="InterPro" id="IPR000873">
    <property type="entry name" value="AMP-dep_synth/lig_dom"/>
</dbReference>